<protein>
    <submittedName>
        <fullName evidence="3">Baseplate assembly protein</fullName>
    </submittedName>
</protein>
<dbReference type="Proteomes" id="UP000257039">
    <property type="component" value="Unassembled WGS sequence"/>
</dbReference>
<keyword evidence="4" id="KW-1185">Reference proteome</keyword>
<accession>A0A4P9VJ89</accession>
<feature type="domain" description="Baseplate J-like C-terminal" evidence="2">
    <location>
        <begin position="211"/>
        <end position="287"/>
    </location>
</feature>
<evidence type="ECO:0000313" key="3">
    <source>
        <dbReference type="EMBL" id="RDH42287.1"/>
    </source>
</evidence>
<dbReference type="InterPro" id="IPR014507">
    <property type="entry name" value="Baseplate_assembly_J_pred"/>
</dbReference>
<gene>
    <name evidence="3" type="ORF">B9G39_01855</name>
</gene>
<dbReference type="Pfam" id="PF26078">
    <property type="entry name" value="Baseplate_J_M"/>
    <property type="match status" value="1"/>
</dbReference>
<dbReference type="RefSeq" id="WP_094785813.1">
    <property type="nucleotide sequence ID" value="NZ_NDXW01000001.1"/>
</dbReference>
<dbReference type="PIRSF" id="PIRSF020481">
    <property type="entry name" value="BAP"/>
    <property type="match status" value="1"/>
</dbReference>
<evidence type="ECO:0000259" key="1">
    <source>
        <dbReference type="Pfam" id="PF26078"/>
    </source>
</evidence>
<evidence type="ECO:0000259" key="2">
    <source>
        <dbReference type="Pfam" id="PF26079"/>
    </source>
</evidence>
<dbReference type="InterPro" id="IPR058530">
    <property type="entry name" value="Baseplate_J-like_C"/>
</dbReference>
<dbReference type="PANTHER" id="PTHR35862">
    <property type="entry name" value="FELS-2 PROPHAGE PROTEIN"/>
    <property type="match status" value="1"/>
</dbReference>
<sequence length="310" mass="34353">MTTEINLSQLPAPDVVETLDYEAILHELLSDFQAIYTDYSALLESDPAYKLLEVAAYRELLIRQRINEAARSVMVAYASGTDLDNLAALIGLKRKVIQEADPKSEPPKKRLLESDDVLRQRIILGPEGFSTAGPKGAYRFHALAASDKVKDVYVTGHEDEPGTVYVTVQSYDGDGTPDGDILQSVEAVLNDEDIRPLTDKVIVKPVEPIHYNIEADITFYSGPDQQVVLKEAENRIKQYVKEHHYLGHDITEPGILAALHVPGVQQVVLKSPDKAKLNILKVEGNEVAYCHLGSDEEPSNIKLNIIETDL</sequence>
<dbReference type="InterPro" id="IPR058531">
    <property type="entry name" value="Baseplate_J_M"/>
</dbReference>
<name>A0A4P9VJ89_9GAMM</name>
<comment type="caution">
    <text evidence="3">The sequence shown here is derived from an EMBL/GenBank/DDBJ whole genome shotgun (WGS) entry which is preliminary data.</text>
</comment>
<feature type="domain" description="Baseplate J-like central" evidence="1">
    <location>
        <begin position="130"/>
        <end position="205"/>
    </location>
</feature>
<reference evidence="3 4" key="1">
    <citation type="submission" date="2017-04" db="EMBL/GenBank/DDBJ databases">
        <title>Draft genome sequence of Zooshikella ganghwensis VG4 isolated from Red Sea sediments.</title>
        <authorList>
            <person name="Rehman Z."/>
            <person name="Alam I."/>
            <person name="Kamau A."/>
            <person name="Bajic V."/>
            <person name="Leiknes T."/>
        </authorList>
    </citation>
    <scope>NUCLEOTIDE SEQUENCE [LARGE SCALE GENOMIC DNA]</scope>
    <source>
        <strain evidence="3 4">VG4</strain>
    </source>
</reference>
<organism evidence="3 4">
    <name type="scientific">Zooshikella ganghwensis</name>
    <dbReference type="NCBI Taxonomy" id="202772"/>
    <lineage>
        <taxon>Bacteria</taxon>
        <taxon>Pseudomonadati</taxon>
        <taxon>Pseudomonadota</taxon>
        <taxon>Gammaproteobacteria</taxon>
        <taxon>Oceanospirillales</taxon>
        <taxon>Zooshikellaceae</taxon>
        <taxon>Zooshikella</taxon>
    </lineage>
</organism>
<dbReference type="PANTHER" id="PTHR35862:SF1">
    <property type="entry name" value="FELS-2 PROPHAGE PROTEIN"/>
    <property type="match status" value="1"/>
</dbReference>
<dbReference type="InterPro" id="IPR052726">
    <property type="entry name" value="Phage_Baseplate_Hub"/>
</dbReference>
<proteinExistence type="predicted"/>
<dbReference type="EMBL" id="NDXW01000001">
    <property type="protein sequence ID" value="RDH42287.1"/>
    <property type="molecule type" value="Genomic_DNA"/>
</dbReference>
<evidence type="ECO:0000313" key="4">
    <source>
        <dbReference type="Proteomes" id="UP000257039"/>
    </source>
</evidence>
<dbReference type="AlphaFoldDB" id="A0A4P9VJ89"/>
<dbReference type="Pfam" id="PF26079">
    <property type="entry name" value="Baseplate_J_C"/>
    <property type="match status" value="1"/>
</dbReference>